<feature type="region of interest" description="Disordered" evidence="1">
    <location>
        <begin position="148"/>
        <end position="168"/>
    </location>
</feature>
<keyword evidence="4" id="KW-1185">Reference proteome</keyword>
<comment type="caution">
    <text evidence="3">The sequence shown here is derived from an EMBL/GenBank/DDBJ whole genome shotgun (WGS) entry which is preliminary data.</text>
</comment>
<dbReference type="EMBL" id="JBHSAX010000002">
    <property type="protein sequence ID" value="MFC3960635.1"/>
    <property type="molecule type" value="Genomic_DNA"/>
</dbReference>
<gene>
    <name evidence="3" type="ORF">ACFO0B_01385</name>
</gene>
<evidence type="ECO:0000256" key="1">
    <source>
        <dbReference type="SAM" id="MobiDB-lite"/>
    </source>
</evidence>
<dbReference type="InterPro" id="IPR036390">
    <property type="entry name" value="WH_DNA-bd_sf"/>
</dbReference>
<feature type="domain" description="HTH marR-type" evidence="2">
    <location>
        <begin position="12"/>
        <end position="143"/>
    </location>
</feature>
<dbReference type="InterPro" id="IPR000835">
    <property type="entry name" value="HTH_MarR-typ"/>
</dbReference>
<dbReference type="InterPro" id="IPR036388">
    <property type="entry name" value="WH-like_DNA-bd_sf"/>
</dbReference>
<evidence type="ECO:0000313" key="4">
    <source>
        <dbReference type="Proteomes" id="UP001595696"/>
    </source>
</evidence>
<name>A0ABV8DKY1_9NOCA</name>
<accession>A0ABV8DKY1</accession>
<dbReference type="SUPFAM" id="SSF46785">
    <property type="entry name" value="Winged helix' DNA-binding domain"/>
    <property type="match status" value="1"/>
</dbReference>
<dbReference type="Pfam" id="PF01047">
    <property type="entry name" value="MarR"/>
    <property type="match status" value="1"/>
</dbReference>
<evidence type="ECO:0000259" key="2">
    <source>
        <dbReference type="PROSITE" id="PS50995"/>
    </source>
</evidence>
<reference evidence="4" key="1">
    <citation type="journal article" date="2019" name="Int. J. Syst. Evol. Microbiol.">
        <title>The Global Catalogue of Microorganisms (GCM) 10K type strain sequencing project: providing services to taxonomists for standard genome sequencing and annotation.</title>
        <authorList>
            <consortium name="The Broad Institute Genomics Platform"/>
            <consortium name="The Broad Institute Genome Sequencing Center for Infectious Disease"/>
            <person name="Wu L."/>
            <person name="Ma J."/>
        </authorList>
    </citation>
    <scope>NUCLEOTIDE SEQUENCE [LARGE SCALE GENOMIC DNA]</scope>
    <source>
        <strain evidence="4">CGMCC 4.7330</strain>
    </source>
</reference>
<dbReference type="PROSITE" id="PS50995">
    <property type="entry name" value="HTH_MARR_2"/>
    <property type="match status" value="1"/>
</dbReference>
<dbReference type="Proteomes" id="UP001595696">
    <property type="component" value="Unassembled WGS sequence"/>
</dbReference>
<sequence length="168" mass="18597">MSDSGSGEYDPVERLSFELTLLSRHYTGATPRRAGHQLERSAFLILTRLELEHALSLRELAEAFRLDISTLNRQVAAMSRQQLVVRVPDPDGGVARKVRASAKGLELLAADRALAHEGLRTVVSEWPAADLAQLGALIARFNRDIEQREENPWPRPAAESVAEPGQRP</sequence>
<protein>
    <submittedName>
        <fullName evidence="3">MarR family winged helix-turn-helix transcriptional regulator</fullName>
    </submittedName>
</protein>
<organism evidence="3 4">
    <name type="scientific">Nocardia jiangsuensis</name>
    <dbReference type="NCBI Taxonomy" id="1691563"/>
    <lineage>
        <taxon>Bacteria</taxon>
        <taxon>Bacillati</taxon>
        <taxon>Actinomycetota</taxon>
        <taxon>Actinomycetes</taxon>
        <taxon>Mycobacteriales</taxon>
        <taxon>Nocardiaceae</taxon>
        <taxon>Nocardia</taxon>
    </lineage>
</organism>
<dbReference type="SMART" id="SM00347">
    <property type="entry name" value="HTH_MARR"/>
    <property type="match status" value="1"/>
</dbReference>
<dbReference type="RefSeq" id="WP_378610401.1">
    <property type="nucleotide sequence ID" value="NZ_JBHSAX010000002.1"/>
</dbReference>
<proteinExistence type="predicted"/>
<dbReference type="Gene3D" id="1.10.10.10">
    <property type="entry name" value="Winged helix-like DNA-binding domain superfamily/Winged helix DNA-binding domain"/>
    <property type="match status" value="1"/>
</dbReference>
<evidence type="ECO:0000313" key="3">
    <source>
        <dbReference type="EMBL" id="MFC3960635.1"/>
    </source>
</evidence>